<evidence type="ECO:0000313" key="2">
    <source>
        <dbReference type="Proteomes" id="UP000031668"/>
    </source>
</evidence>
<accession>A0A0C2J6T4</accession>
<organism evidence="1 2">
    <name type="scientific">Thelohanellus kitauei</name>
    <name type="common">Myxosporean</name>
    <dbReference type="NCBI Taxonomy" id="669202"/>
    <lineage>
        <taxon>Eukaryota</taxon>
        <taxon>Metazoa</taxon>
        <taxon>Cnidaria</taxon>
        <taxon>Myxozoa</taxon>
        <taxon>Myxosporea</taxon>
        <taxon>Bivalvulida</taxon>
        <taxon>Platysporina</taxon>
        <taxon>Myxobolidae</taxon>
        <taxon>Thelohanellus</taxon>
    </lineage>
</organism>
<dbReference type="OrthoDB" id="6159421at2759"/>
<dbReference type="AlphaFoldDB" id="A0A0C2J6T4"/>
<name>A0A0C2J6T4_THEKT</name>
<gene>
    <name evidence="1" type="ORF">RF11_09288</name>
</gene>
<dbReference type="EMBL" id="JWZT01004076">
    <property type="protein sequence ID" value="KII64878.1"/>
    <property type="molecule type" value="Genomic_DNA"/>
</dbReference>
<evidence type="ECO:0008006" key="3">
    <source>
        <dbReference type="Google" id="ProtNLM"/>
    </source>
</evidence>
<keyword evidence="2" id="KW-1185">Reference proteome</keyword>
<proteinExistence type="predicted"/>
<sequence length="171" mass="19442">MIPEGKQAIKVLLCAALKTGRTGAQSGRLTPLITSWYESRSTWTCCGRPSRTECSSNQLSVNRRLPCTYIDFLKDQEFEALHLGRPTECVQNLMKPLQYVLSIPLTNAAIDRVFNVLTNLWLEEPTRLSVESIPSELLVFFRLTSSCQQFKDNTLEQTSIKATKNDSKYYK</sequence>
<comment type="caution">
    <text evidence="1">The sequence shown here is derived from an EMBL/GenBank/DDBJ whole genome shotgun (WGS) entry which is preliminary data.</text>
</comment>
<reference evidence="1 2" key="1">
    <citation type="journal article" date="2014" name="Genome Biol. Evol.">
        <title>The genome of the myxosporean Thelohanellus kitauei shows adaptations to nutrient acquisition within its fish host.</title>
        <authorList>
            <person name="Yang Y."/>
            <person name="Xiong J."/>
            <person name="Zhou Z."/>
            <person name="Huo F."/>
            <person name="Miao W."/>
            <person name="Ran C."/>
            <person name="Liu Y."/>
            <person name="Zhang J."/>
            <person name="Feng J."/>
            <person name="Wang M."/>
            <person name="Wang M."/>
            <person name="Wang L."/>
            <person name="Yao B."/>
        </authorList>
    </citation>
    <scope>NUCLEOTIDE SEQUENCE [LARGE SCALE GENOMIC DNA]</scope>
    <source>
        <strain evidence="1">Wuqing</strain>
    </source>
</reference>
<dbReference type="Proteomes" id="UP000031668">
    <property type="component" value="Unassembled WGS sequence"/>
</dbReference>
<protein>
    <recommendedName>
        <fullName evidence="3">HAT C-terminal dimerisation domain-containing protein</fullName>
    </recommendedName>
</protein>
<evidence type="ECO:0000313" key="1">
    <source>
        <dbReference type="EMBL" id="KII64878.1"/>
    </source>
</evidence>